<proteinExistence type="predicted"/>
<dbReference type="AlphaFoldDB" id="A0A934VDE4"/>
<name>A0A934VDE4_9BACT</name>
<dbReference type="Pfam" id="PF11195">
    <property type="entry name" value="Tad2-like"/>
    <property type="match status" value="1"/>
</dbReference>
<comment type="caution">
    <text evidence="2">The sequence shown here is derived from an EMBL/GenBank/DDBJ whole genome shotgun (WGS) entry which is preliminary data.</text>
</comment>
<reference evidence="2" key="1">
    <citation type="submission" date="2021-01" db="EMBL/GenBank/DDBJ databases">
        <title>Modified the classification status of verrucomicrobia.</title>
        <authorList>
            <person name="Feng X."/>
        </authorList>
    </citation>
    <scope>NUCLEOTIDE SEQUENCE</scope>
    <source>
        <strain evidence="2">JCM 18052</strain>
    </source>
</reference>
<accession>A0A934VDE4</accession>
<evidence type="ECO:0000313" key="3">
    <source>
        <dbReference type="Proteomes" id="UP000600139"/>
    </source>
</evidence>
<dbReference type="EMBL" id="JAENIK010000012">
    <property type="protein sequence ID" value="MBK1817479.1"/>
    <property type="molecule type" value="Genomic_DNA"/>
</dbReference>
<dbReference type="Pfam" id="PF21825">
    <property type="entry name" value="crAss001_48"/>
    <property type="match status" value="1"/>
</dbReference>
<feature type="domain" description="Thoeris anti-defense 2-like" evidence="1">
    <location>
        <begin position="78"/>
        <end position="162"/>
    </location>
</feature>
<keyword evidence="3" id="KW-1185">Reference proteome</keyword>
<evidence type="ECO:0000259" key="1">
    <source>
        <dbReference type="Pfam" id="PF11195"/>
    </source>
</evidence>
<dbReference type="Proteomes" id="UP000600139">
    <property type="component" value="Unassembled WGS sequence"/>
</dbReference>
<dbReference type="InterPro" id="IPR021361">
    <property type="entry name" value="Tad2-like_dom"/>
</dbReference>
<organism evidence="2 3">
    <name type="scientific">Luteolibacter yonseiensis</name>
    <dbReference type="NCBI Taxonomy" id="1144680"/>
    <lineage>
        <taxon>Bacteria</taxon>
        <taxon>Pseudomonadati</taxon>
        <taxon>Verrucomicrobiota</taxon>
        <taxon>Verrucomicrobiia</taxon>
        <taxon>Verrucomicrobiales</taxon>
        <taxon>Verrucomicrobiaceae</taxon>
        <taxon>Luteolibacter</taxon>
    </lineage>
</organism>
<sequence length="163" mass="17954">MKPHQQRVVDEKSDLDEKLTKLGEFIESSPIFAGLPSDEKERLVRQKSCMGEYSEILAERIAAFGLSVDELNGVRHFTFGPAIEAAKSGKRIARDGWNGKGMFVYYVPANSYPAQTGVAKAHFGENAMVPYNAYLALKGVDGTVNTWVPSVNDALATDWQVLD</sequence>
<dbReference type="InterPro" id="IPR054052">
    <property type="entry name" value="Y16Q-like"/>
</dbReference>
<gene>
    <name evidence="2" type="ORF">JIN84_17800</name>
</gene>
<protein>
    <submittedName>
        <fullName evidence="2">DUF2829 domain-containing protein</fullName>
    </submittedName>
</protein>
<evidence type="ECO:0000313" key="2">
    <source>
        <dbReference type="EMBL" id="MBK1817479.1"/>
    </source>
</evidence>